<dbReference type="InterPro" id="IPR007048">
    <property type="entry name" value="IraD/Gp25-like"/>
</dbReference>
<dbReference type="Gene3D" id="3.10.450.40">
    <property type="match status" value="1"/>
</dbReference>
<dbReference type="OrthoDB" id="9802846at2"/>
<protein>
    <submittedName>
        <fullName evidence="3">Phage baseplate outer wedge protein (Acidic lysozyme), putative</fullName>
    </submittedName>
</protein>
<dbReference type="SUPFAM" id="SSF160719">
    <property type="entry name" value="gpW/gp25-like"/>
    <property type="match status" value="1"/>
</dbReference>
<name>B9M7I0_GEODF</name>
<evidence type="ECO:0000256" key="1">
    <source>
        <dbReference type="SAM" id="MobiDB-lite"/>
    </source>
</evidence>
<evidence type="ECO:0000313" key="4">
    <source>
        <dbReference type="Proteomes" id="UP000007721"/>
    </source>
</evidence>
<evidence type="ECO:0000313" key="3">
    <source>
        <dbReference type="EMBL" id="ACM22086.1"/>
    </source>
</evidence>
<dbReference type="HOGENOM" id="CLU_133204_0_0_7"/>
<dbReference type="Proteomes" id="UP000007721">
    <property type="component" value="Chromosome"/>
</dbReference>
<sequence>MGNPKESITSFLGSGWSFPPSFSAAAGRINMSSEEKDIEESLRILLGTTAGERFLNPKYGLDMRQLLFEPMSETMKTYIADGIRIGILIYEARINLLSVVLDTSAQYQGVIAVHLEYEIRATNSRYNLVYPFYLAEGGEARGTIDSSRGEAGASVGTGRADGR</sequence>
<feature type="domain" description="IraD/Gp25-like" evidence="2">
    <location>
        <begin position="33"/>
        <end position="123"/>
    </location>
</feature>
<proteinExistence type="predicted"/>
<evidence type="ECO:0000259" key="2">
    <source>
        <dbReference type="Pfam" id="PF04965"/>
    </source>
</evidence>
<dbReference type="STRING" id="316067.Geob_3748"/>
<accession>B9M7I0</accession>
<dbReference type="AlphaFoldDB" id="B9M7I0"/>
<keyword evidence="4" id="KW-1185">Reference proteome</keyword>
<feature type="region of interest" description="Disordered" evidence="1">
    <location>
        <begin position="144"/>
        <end position="163"/>
    </location>
</feature>
<dbReference type="eggNOG" id="COG3628">
    <property type="taxonomic scope" value="Bacteria"/>
</dbReference>
<reference evidence="3 4" key="1">
    <citation type="submission" date="2009-01" db="EMBL/GenBank/DDBJ databases">
        <title>Complete sequence of Geobacter sp. FRC-32.</title>
        <authorList>
            <consortium name="US DOE Joint Genome Institute"/>
            <person name="Lucas S."/>
            <person name="Copeland A."/>
            <person name="Lapidus A."/>
            <person name="Glavina del Rio T."/>
            <person name="Dalin E."/>
            <person name="Tice H."/>
            <person name="Bruce D."/>
            <person name="Goodwin L."/>
            <person name="Pitluck S."/>
            <person name="Saunders E."/>
            <person name="Brettin T."/>
            <person name="Detter J.C."/>
            <person name="Han C."/>
            <person name="Larimer F."/>
            <person name="Land M."/>
            <person name="Hauser L."/>
            <person name="Kyrpides N."/>
            <person name="Ovchinnikova G."/>
            <person name="Kostka J."/>
            <person name="Richardson P."/>
        </authorList>
    </citation>
    <scope>NUCLEOTIDE SEQUENCE [LARGE SCALE GENOMIC DNA]</scope>
    <source>
        <strain evidence="4">DSM 22248 / JCM 15807 / FRC-32</strain>
    </source>
</reference>
<dbReference type="KEGG" id="geo:Geob_3748"/>
<dbReference type="Pfam" id="PF04965">
    <property type="entry name" value="GPW_gp25"/>
    <property type="match status" value="1"/>
</dbReference>
<dbReference type="EMBL" id="CP001390">
    <property type="protein sequence ID" value="ACM22086.1"/>
    <property type="molecule type" value="Genomic_DNA"/>
</dbReference>
<organism evidence="3 4">
    <name type="scientific">Geotalea daltonii (strain DSM 22248 / JCM 15807 / FRC-32)</name>
    <name type="common">Geobacter daltonii</name>
    <dbReference type="NCBI Taxonomy" id="316067"/>
    <lineage>
        <taxon>Bacteria</taxon>
        <taxon>Pseudomonadati</taxon>
        <taxon>Thermodesulfobacteriota</taxon>
        <taxon>Desulfuromonadia</taxon>
        <taxon>Geobacterales</taxon>
        <taxon>Geobacteraceae</taxon>
        <taxon>Geotalea</taxon>
    </lineage>
</organism>
<gene>
    <name evidence="3" type="ordered locus">Geob_3748</name>
</gene>